<evidence type="ECO:0000313" key="15">
    <source>
        <dbReference type="Proteomes" id="UP000826573"/>
    </source>
</evidence>
<comment type="subcellular location">
    <subcellularLocation>
        <location evidence="1">Membrane</location>
        <topology evidence="1">Multi-pass membrane protein</topology>
    </subcellularLocation>
</comment>
<evidence type="ECO:0000259" key="13">
    <source>
        <dbReference type="PROSITE" id="PS50893"/>
    </source>
</evidence>
<dbReference type="CDD" id="cd03213">
    <property type="entry name" value="ABCG_EPDR"/>
    <property type="match status" value="1"/>
</dbReference>
<dbReference type="SMART" id="SM00382">
    <property type="entry name" value="AAA"/>
    <property type="match status" value="1"/>
</dbReference>
<dbReference type="PROSITE" id="PS00122">
    <property type="entry name" value="CARBOXYLESTERASE_B_1"/>
    <property type="match status" value="1"/>
</dbReference>
<accession>A0A9P8HSS1</accession>
<dbReference type="InterPro" id="IPR003439">
    <property type="entry name" value="ABC_transporter-like_ATP-bd"/>
</dbReference>
<keyword evidence="11" id="KW-0539">Nucleus</keyword>
<evidence type="ECO:0000256" key="10">
    <source>
        <dbReference type="ARBA" id="ARBA00023136"/>
    </source>
</evidence>
<dbReference type="InterPro" id="IPR021858">
    <property type="entry name" value="Fun_TF"/>
</dbReference>
<keyword evidence="15" id="KW-1185">Reference proteome</keyword>
<feature type="domain" description="ABC transporter" evidence="13">
    <location>
        <begin position="32"/>
        <end position="280"/>
    </location>
</feature>
<dbReference type="InterPro" id="IPR052215">
    <property type="entry name" value="Plant_ABCG"/>
</dbReference>
<dbReference type="Gene3D" id="3.40.50.300">
    <property type="entry name" value="P-loop containing nucleotide triphosphate hydrolases"/>
    <property type="match status" value="1"/>
</dbReference>
<evidence type="ECO:0000256" key="2">
    <source>
        <dbReference type="ARBA" id="ARBA00005814"/>
    </source>
</evidence>
<dbReference type="Proteomes" id="UP000826573">
    <property type="component" value="Unassembled WGS sequence"/>
</dbReference>
<dbReference type="Pfam" id="PF00135">
    <property type="entry name" value="COesterase"/>
    <property type="match status" value="1"/>
</dbReference>
<dbReference type="InterPro" id="IPR019819">
    <property type="entry name" value="Carboxylesterase_B_CS"/>
</dbReference>
<dbReference type="Pfam" id="PF00005">
    <property type="entry name" value="ABC_tran"/>
    <property type="match status" value="1"/>
</dbReference>
<dbReference type="GO" id="GO:0016887">
    <property type="term" value="F:ATP hydrolysis activity"/>
    <property type="evidence" value="ECO:0007669"/>
    <property type="project" value="InterPro"/>
</dbReference>
<comment type="caution">
    <text evidence="14">The sequence shown here is derived from an EMBL/GenBank/DDBJ whole genome shotgun (WGS) entry which is preliminary data.</text>
</comment>
<sequence length="1562" mass="169583">MHPNDGQNNGAADLEMNRIQSAVLANDIVSSLAWHNLSVVVKDHQTGHQLSILDKVCGIIKAGEVLAIMGPSGSGKTTLLNALAHRVAAAGATTHGDILMNGSKASLQTIRDLSSYVEQEDALIGSLTVRETMMFAARLSLPATVTKREAFQRVDDLIASFGLQSQAHTIVGTTMKKGLSGGQKKRLGVASRLVTNPKILFLDEPTSGLDSALSLEVCTYIKDIGRRHNLVIVASIHQPSSATFLQFDSLCLLSGGRTCYFGPISAATAYFTSIGYSIPAETNPAEYFLDLINTDLDKDGEIRRRTHHICASPPVNRHEAPKLPAFVLEYAPIVALDEGEVLFPADIGKQLLNTIPKVNFTEVKGEPHSLTLNNLNELNKLGNTSVFLTAKDDITDIAREPSWVHGVKPNSRGETVGAVSCAIVLRTHPDNSSIVDAFYFYFYAFNSGGHVAGIPEDFHVGDWEHSMVRFQNGVPTEIFLSQHSDSGEAFSYGALQKIGKRALIFAAFGGHANYATKGSHNIPFTLPPLPALNLSSVSIPGIPSSVLEHLNLSAILEAVIPANFLQDKTSMGTLWDPVANAFAYNYTFDFNPHRSAEENNKFTPLATKSQPNPPTSWLTYFGQWGDEQYPLTDVRQFAILNIPALAYIMSGPNGPVFKHLYGDDNDIPFSSLDKVLGGLEFGPFKRLSFLPRPNSFLDLYHVTNSGLRALNAASLDGFAQASRPKRTSSFGTTHPPPSKQSLAAVASQQADSDTVPPAVHEHLPVLLQREAPTGALSIIISAVGLAALANSGTSTPWKHEAYRLYGKALQRLQTDLQDSAGMKSDGALAAVMLMGTFEMIANGDPTSMESFRYHIVAGARCVEIRGPNQFCNAVSAILFIQLRRLIIMTCHQLQEPLPYALKTWSRWAQPTQTRDEASLNLFAELNEHLAAVRAEIKRKSIRNPAAVAAMLDPVDRQLAEWEARLPDSWRYKSYRNLDSKVDSLESHKIQMKSLSLALAVFLATVPSYASECPTEPSQSTPVVTTKHGTLLGGKCSTTDVNFFLSIPYANPPTRFHAPATYTGVYHDRNATTPAPACPQFGTTFIETGKQSEDCLFLDIFVPAHKPHKSKLPVKIWIYGGSNEAGGISNAMYTGCYAAENVIQVNINYRQGPLGFLAVQKAGINGNFGIQDQLLALKWIKANIESFGGDPDKMVLFGQSAGSFDTFTIATLNDAPDLISAAIMQSGGGSDFASVAEAQPWNELFVTTLGCKPSDFSCIDSKSVAEMQQAVLAMPAGVGPSIGSPIAHIGRGFSWGPLVDGKIIPKAPASAGVKVPSIFGSTATEGMLFVLATYAKNLTTQTQATYDDFLNYQFGPLASRVNSTYPLSKFPRTASAPNSADAAISAIYTDYAYKCTAYRGLQKGIANKVPVFTYFFDRTPSCTWLTSVPNTPFVHSFLGATHTAELPFVFGVLDGLPAPGGNCTSTSAELQLSKEIISSWDSMAATGTPGCDWPRYLDQDFDRNIPLIIVIFFFTIFLISIIMIFFFIAFVITIIFFIFIIIFFIVIAIIFIIVIFIIIIFIQ</sequence>
<dbReference type="PROSITE" id="PS50893">
    <property type="entry name" value="ABC_TRANSPORTER_2"/>
    <property type="match status" value="1"/>
</dbReference>
<dbReference type="Pfam" id="PF19055">
    <property type="entry name" value="ABC2_membrane_7"/>
    <property type="match status" value="1"/>
</dbReference>
<dbReference type="InterPro" id="IPR002018">
    <property type="entry name" value="CarbesteraseB"/>
</dbReference>
<dbReference type="PANTHER" id="PTHR48042">
    <property type="entry name" value="ABC TRANSPORTER G FAMILY MEMBER 11"/>
    <property type="match status" value="1"/>
</dbReference>
<dbReference type="GO" id="GO:0005524">
    <property type="term" value="F:ATP binding"/>
    <property type="evidence" value="ECO:0007669"/>
    <property type="project" value="UniProtKB-KW"/>
</dbReference>
<dbReference type="InterPro" id="IPR003593">
    <property type="entry name" value="AAA+_ATPase"/>
</dbReference>
<dbReference type="PROSITE" id="PS00941">
    <property type="entry name" value="CARBOXYLESTERASE_B_2"/>
    <property type="match status" value="1"/>
</dbReference>
<comment type="similarity">
    <text evidence="3">Belongs to the type-B carboxylesterase/lipase family.</text>
</comment>
<protein>
    <recommendedName>
        <fullName evidence="13">ABC transporter domain-containing protein</fullName>
    </recommendedName>
</protein>
<dbReference type="SUPFAM" id="SSF53474">
    <property type="entry name" value="alpha/beta-Hydrolases"/>
    <property type="match status" value="1"/>
</dbReference>
<feature type="transmembrane region" description="Helical" evidence="12">
    <location>
        <begin position="1533"/>
        <end position="1561"/>
    </location>
</feature>
<gene>
    <name evidence="14" type="ORF">TsFJ059_004931</name>
</gene>
<dbReference type="SUPFAM" id="SSF52540">
    <property type="entry name" value="P-loop containing nucleoside triphosphate hydrolases"/>
    <property type="match status" value="1"/>
</dbReference>
<dbReference type="Pfam" id="PF11951">
    <property type="entry name" value="Fungal_trans_2"/>
    <property type="match status" value="1"/>
</dbReference>
<feature type="transmembrane region" description="Helical" evidence="12">
    <location>
        <begin position="1504"/>
        <end position="1527"/>
    </location>
</feature>
<dbReference type="InterPro" id="IPR019826">
    <property type="entry name" value="Carboxylesterase_B_AS"/>
</dbReference>
<evidence type="ECO:0000256" key="3">
    <source>
        <dbReference type="ARBA" id="ARBA00005964"/>
    </source>
</evidence>
<comment type="similarity">
    <text evidence="2">Belongs to the ABC transporter superfamily. ABCG family. Eye pigment precursor importer (TC 3.A.1.204) subfamily.</text>
</comment>
<dbReference type="InterPro" id="IPR043926">
    <property type="entry name" value="ABCG_dom"/>
</dbReference>
<keyword evidence="6" id="KW-0547">Nucleotide-binding</keyword>
<dbReference type="EMBL" id="JAIMJC010000002">
    <property type="protein sequence ID" value="KAH0530292.1"/>
    <property type="molecule type" value="Genomic_DNA"/>
</dbReference>
<keyword evidence="4" id="KW-0813">Transport</keyword>
<dbReference type="PANTHER" id="PTHR48042:SF11">
    <property type="entry name" value="ABC TRANSPORTER G FAMILY MEMBER 11"/>
    <property type="match status" value="1"/>
</dbReference>
<evidence type="ECO:0000256" key="1">
    <source>
        <dbReference type="ARBA" id="ARBA00004141"/>
    </source>
</evidence>
<evidence type="ECO:0000256" key="8">
    <source>
        <dbReference type="ARBA" id="ARBA00022840"/>
    </source>
</evidence>
<dbReference type="InterPro" id="IPR027417">
    <property type="entry name" value="P-loop_NTPase"/>
</dbReference>
<evidence type="ECO:0000256" key="7">
    <source>
        <dbReference type="ARBA" id="ARBA00022801"/>
    </source>
</evidence>
<keyword evidence="5 12" id="KW-0812">Transmembrane</keyword>
<keyword evidence="9 12" id="KW-1133">Transmembrane helix</keyword>
<evidence type="ECO:0000256" key="4">
    <source>
        <dbReference type="ARBA" id="ARBA00022448"/>
    </source>
</evidence>
<dbReference type="InterPro" id="IPR029058">
    <property type="entry name" value="AB_hydrolase_fold"/>
</dbReference>
<evidence type="ECO:0000313" key="14">
    <source>
        <dbReference type="EMBL" id="KAH0530292.1"/>
    </source>
</evidence>
<organism evidence="14 15">
    <name type="scientific">Trichoderma semiorbis</name>
    <dbReference type="NCBI Taxonomy" id="1491008"/>
    <lineage>
        <taxon>Eukaryota</taxon>
        <taxon>Fungi</taxon>
        <taxon>Dikarya</taxon>
        <taxon>Ascomycota</taxon>
        <taxon>Pezizomycotina</taxon>
        <taxon>Sordariomycetes</taxon>
        <taxon>Hypocreomycetidae</taxon>
        <taxon>Hypocreales</taxon>
        <taxon>Hypocreaceae</taxon>
        <taxon>Trichoderma</taxon>
    </lineage>
</organism>
<evidence type="ECO:0000256" key="12">
    <source>
        <dbReference type="SAM" id="Phobius"/>
    </source>
</evidence>
<evidence type="ECO:0000256" key="11">
    <source>
        <dbReference type="ARBA" id="ARBA00023242"/>
    </source>
</evidence>
<dbReference type="GO" id="GO:0016020">
    <property type="term" value="C:membrane"/>
    <property type="evidence" value="ECO:0007669"/>
    <property type="project" value="UniProtKB-SubCell"/>
</dbReference>
<dbReference type="GO" id="GO:0140359">
    <property type="term" value="F:ABC-type transporter activity"/>
    <property type="evidence" value="ECO:0007669"/>
    <property type="project" value="InterPro"/>
</dbReference>
<keyword evidence="7" id="KW-0378">Hydrolase</keyword>
<keyword evidence="10 12" id="KW-0472">Membrane</keyword>
<reference evidence="14 15" key="1">
    <citation type="submission" date="2021-08" db="EMBL/GenBank/DDBJ databases">
        <title>The highly contiguous genome resource for Trichoderma semiorbis FJ059, a fungal antagonistic to plant pathogens.</title>
        <authorList>
            <person name="Liu T."/>
        </authorList>
    </citation>
    <scope>NUCLEOTIDE SEQUENCE [LARGE SCALE GENOMIC DNA]</scope>
    <source>
        <strain evidence="14 15">FJ059</strain>
    </source>
</reference>
<proteinExistence type="inferred from homology"/>
<keyword evidence="8" id="KW-0067">ATP-binding</keyword>
<evidence type="ECO:0000256" key="9">
    <source>
        <dbReference type="ARBA" id="ARBA00022989"/>
    </source>
</evidence>
<name>A0A9P8HSS1_9HYPO</name>
<evidence type="ECO:0000256" key="6">
    <source>
        <dbReference type="ARBA" id="ARBA00022741"/>
    </source>
</evidence>
<evidence type="ECO:0000256" key="5">
    <source>
        <dbReference type="ARBA" id="ARBA00022692"/>
    </source>
</evidence>
<dbReference type="Gene3D" id="3.40.50.1820">
    <property type="entry name" value="alpha/beta hydrolase"/>
    <property type="match status" value="1"/>
</dbReference>